<dbReference type="OMA" id="IEGLWIM"/>
<feature type="transmembrane region" description="Helical" evidence="2">
    <location>
        <begin position="2649"/>
        <end position="2671"/>
    </location>
</feature>
<dbReference type="Proteomes" id="UP000683925">
    <property type="component" value="Unassembled WGS sequence"/>
</dbReference>
<sequence length="3032" mass="350952">MPYGPLLYPASPRIELDLDEPDQVVQHQQSIGYGVWTKYQPFAQILDLRNRDQQIDATLNKLNIIQGGQFIYSMKQKENSFQLLVVSLVVDQIEQKFQYSIYYSFSQSSDLIQFNTNTIIEGLWIMFYAYYDMQSKETTFGLYNIWEPLQTQQIQDVPIFASKIRHNIGGIYSYKNMNGMLVQLKQFIGQMSNLFTSDIQNILLNLEWCVNQFINYDICENQEYNISQKNQHMNGFELIEMSTQPLNLPIFLIQGWVKLDLPDVNFLETIVLRITINYNYSDDSYIGDRDVLLKYFQSSIPGENGFEISTYSYSFPIKSRYKTQEDDKIYEYGDQYSAMFVTWHYFSYEIGTLNNDGQPLFTLYFPSINQHYKYTWGKPIKHFTGGTYYVYIGGDNYANSYLRGYVSDIILFQYCQPQASLVVAGCDYSCLDCDGPTSVNCLSCHESSHRIFSRSEQTCNCQEGYVDVNGEYECVSVAQAFSYINEQEIELYCNLEGYIRCEGSNVECNIGYFLFQNQCVKCPEQSSSYNEVYVSCFDCISSPINFGQSLKCTMDATTFYFNSQYTYEVVFRDEYHVSFYEMQMQDDQTYITKLCVGCIGNQLCKPGYYFTGEECSLCIQYCFICLNSFSCERCQIGYYLGAHNQCIQCPYCKECFLFDDLLWCSACEDGQILQNNECVSCGQNCNSCDEQGYCNYCNGDPSKYYLTVDGKNCRECNIENCIYCFEYVIISGQYSNTLDMNFNVFNFTTTQVTTACALCKPNYHYNQGTNQCELKSNDDGCEFALILAQTAEQVCIISLKNDDAVQVASCSSLQHCKQCIHQYIANESYCVQCEDGYYSGVLTGQCQLCNNNCKTCLQQNSIYKDYWKWSVKAFYKQFINVNSENSFEDQGQAKAQSDLEIICTSCQLSYILYEQQCIKGCEQSCKQCEIIDGKATCIQCQETDSGFLKSKDLNGKCLQCPSNCIACMERNPQEILDINPHYIQNDNNSQYSRKCYEKSKKEDKYYFDFLTQTITVCTNYLHCYKKYIVQQHVFCDFIQYSQLLKDNQNDQFKQKNIFLGEFYNSDYLNSFESQLLYKYLNEVQVRYVEFQFTIMQGNQMECIFEADIQFYSLLQQNIFTLQQVDITFQGGITPTIVSIFNEISLSNYTNVTFKNIHFNFDMYQSPFFITLFNLRLELTLSFENCIFSMPKRTQQNHSLAIRSNIPYVVLLENFTIQNFYVSSSEIFTFISLERTLKFSIQVKNLQIKESYFYNSTLFKFQANHSNLPQDSYVNQISVTDTIFISSNLITSQGLLHYTTGSLLIKQIYLSNVQIIENSSFFLFSHLTSLQIINLTLLDSQIVQNSNFISSNIIHLKDGTINNTQIKNSSLINNQVEYSKSELALQSSSKAYIENYRVLNTQYDDQQQVIKIIKYVEIAQLYLNLVDFSFLNGQLTTEILQQEISYYSSIIYFECQLCYLEGIKLFRGHGLPEMTLLYSEQLDIKNFSISSNQMYLTKSLHSSYECTEKFAYKNMHFFLYIGFYQIVSINSLEVSDSLSINNPFVILQGYDLMQRLLQEVITVFNVKFYSNLLLITGSNKQTALLSIISQQNCSITLQKLNYTGNHLNEYFQDQTRISATTAFIQLYQGYVYISNSDFFQNIITNSSNSILYIKSTQVQISSCRFSYSNDKIYGSLSRHLLYYEYQDLSNINLLSIFPIKSLSGNGMIITQSLIFDKIIINQSYATTGGAFNIVTQGKSSIVIVNSSFQNTFSLSDTSTFSEGGCLYIDGSESQLTIVIKNTIIQESFSRHDGGAIYILPSKSYNWIELENLRVSDCFSLQNSFFSYDPPNIGSLNTQIMFRNINFYSTKQGFDRFIQSINKFTENEAFQVAYSNPQIYIRYGFINILNCSFISSHFQYLIQIKQAYNISLQNITIQNSTFLLSPLIDLSLKEQFNGQILIDNLKILNVQESDKSIGGECLKVKSSASSELECPLSLPQISWSYKPTDDTKKKQELLICNLLSILKYKPTNLGLVMVKSIDGTHQLIFNNIIFQNVNCKTCQYGIFQIFDIQQQRSHQIVFSSITIQNCVCGQAGCLSIMKNPSDLTIHNELFENNRFLQQNKLELIEFQQNYQVTISGGVFENNSAHNGGSLFIQESNILIQNSLFYKNSAKIGGAIYYFSEQTQLDFFKSKFLNNTAYIAGAVYFKNQSLQLINENEIEFSDNNSTQFGNNVFEKARSLSISIDGGKTILNKELMKQNSDEIIEQITVTPYKILGYSSLVNYLTLPSGRSISSYQYFDQYTNSFIPYNLTFRIIALDKFNKQNKGLYDSSCTLKPITFNLTSQQEVKEVAFSLSKYHVFFDNSTGDFNLDDLIIYWNPNYDLDLVLRISIQCHHISVPLYLKEPPYLIQDYNTNYKLLVDIRTFQCQIGEFLNKTTGGCILCDKFQNQYQLTRNAQNCSFKDDMKIRLIESSMIELRPTYWRAYNHSQTIEYCYHMPKNCQGGWNPGDKSCLIGHIGALCEQCDLYNSRGQGSFYLSSAYSCLNCKITIYNILSIIFVIFWTLLSTLISVSSTTEMIQEFIAGLRLRLFGVKFPIKQISSAILIKVLTNYLQIISTLLKFQLELPPELSAIISSCSSPIESMAFSLDCYLVQFADILIIYFRIIWSFIMALSYIILFVGLGGLAIAVRLINHNFSFFTISLIYLFIFLQPSLIGQLISLLSYRQISDELWISSNVAYRYDTSTHLKWIIAFDIPLLIILCITIPTILWYGVYKNKHNLDKTITRKTWGYLYHEYTKNAYYWETVKIFQKEMIILVRIYYDDFITIKASLIFLLLFSYSHFAKSINPYMTKQLNYLDQQSIIICAISIVLACSIHSAQQQDLNEIIWPFYVVIGSLNSFYILKLVISILLAYLTRIFDKIDNVKQKIYSILPVKFRTHPKIQKILETRQNQLSRIQKRFRILKEYLLAVSRDNLKVRKSKQEQFNQRESSQQLHKMILQYSLKGNSKFSDHNRRQSQIQTNQNFSRISLKPEEDHENQFWRTQTQRQESQIL</sequence>
<keyword evidence="2" id="KW-1133">Transmembrane helix</keyword>
<feature type="region of interest" description="Disordered" evidence="1">
    <location>
        <begin position="3013"/>
        <end position="3032"/>
    </location>
</feature>
<gene>
    <name evidence="4" type="ORF">POCTA_138.1.T1540016</name>
</gene>
<evidence type="ECO:0000259" key="3">
    <source>
        <dbReference type="SMART" id="SM00181"/>
    </source>
</evidence>
<dbReference type="PANTHER" id="PTHR11319">
    <property type="entry name" value="G PROTEIN-COUPLED RECEPTOR-RELATED"/>
    <property type="match status" value="1"/>
</dbReference>
<name>A0A8S1YDS8_PAROT</name>
<keyword evidence="2" id="KW-0472">Membrane</keyword>
<dbReference type="PANTHER" id="PTHR11319:SF35">
    <property type="entry name" value="OUTER MEMBRANE PROTEIN PMPC-RELATED"/>
    <property type="match status" value="1"/>
</dbReference>
<feature type="transmembrane region" description="Helical" evidence="2">
    <location>
        <begin position="2677"/>
        <end position="2701"/>
    </location>
</feature>
<proteinExistence type="predicted"/>
<accession>A0A8S1YDS8</accession>
<evidence type="ECO:0000256" key="1">
    <source>
        <dbReference type="SAM" id="MobiDB-lite"/>
    </source>
</evidence>
<dbReference type="CDD" id="cd00064">
    <property type="entry name" value="FU"/>
    <property type="match status" value="1"/>
</dbReference>
<feature type="domain" description="EGF-like" evidence="3">
    <location>
        <begin position="809"/>
        <end position="847"/>
    </location>
</feature>
<reference evidence="4" key="1">
    <citation type="submission" date="2021-01" db="EMBL/GenBank/DDBJ databases">
        <authorList>
            <consortium name="Genoscope - CEA"/>
            <person name="William W."/>
        </authorList>
    </citation>
    <scope>NUCLEOTIDE SEQUENCE</scope>
</reference>
<keyword evidence="2" id="KW-0812">Transmembrane</keyword>
<feature type="transmembrane region" description="Helical" evidence="2">
    <location>
        <begin position="2798"/>
        <end position="2819"/>
    </location>
</feature>
<feature type="transmembrane region" description="Helical" evidence="2">
    <location>
        <begin position="2869"/>
        <end position="2893"/>
    </location>
</feature>
<dbReference type="InterPro" id="IPR000742">
    <property type="entry name" value="EGF"/>
</dbReference>
<feature type="domain" description="EGF-like" evidence="3">
    <location>
        <begin position="432"/>
        <end position="475"/>
    </location>
</feature>
<evidence type="ECO:0000256" key="2">
    <source>
        <dbReference type="SAM" id="Phobius"/>
    </source>
</evidence>
<dbReference type="EMBL" id="CAJJDP010000156">
    <property type="protein sequence ID" value="CAD8211338.1"/>
    <property type="molecule type" value="Genomic_DNA"/>
</dbReference>
<feature type="transmembrane region" description="Helical" evidence="2">
    <location>
        <begin position="2530"/>
        <end position="2551"/>
    </location>
</feature>
<dbReference type="SMART" id="SM00181">
    <property type="entry name" value="EGF"/>
    <property type="match status" value="4"/>
</dbReference>
<organism evidence="4 5">
    <name type="scientific">Paramecium octaurelia</name>
    <dbReference type="NCBI Taxonomy" id="43137"/>
    <lineage>
        <taxon>Eukaryota</taxon>
        <taxon>Sar</taxon>
        <taxon>Alveolata</taxon>
        <taxon>Ciliophora</taxon>
        <taxon>Intramacronucleata</taxon>
        <taxon>Oligohymenophorea</taxon>
        <taxon>Peniculida</taxon>
        <taxon>Parameciidae</taxon>
        <taxon>Paramecium</taxon>
    </lineage>
</organism>
<evidence type="ECO:0000313" key="5">
    <source>
        <dbReference type="Proteomes" id="UP000683925"/>
    </source>
</evidence>
<feature type="transmembrane region" description="Helical" evidence="2">
    <location>
        <begin position="2840"/>
        <end position="2857"/>
    </location>
</feature>
<feature type="transmembrane region" description="Helical" evidence="2">
    <location>
        <begin position="2728"/>
        <end position="2752"/>
    </location>
</feature>
<feature type="domain" description="EGF-like" evidence="3">
    <location>
        <begin position="614"/>
        <end position="647"/>
    </location>
</feature>
<dbReference type="OrthoDB" id="27145at2759"/>
<comment type="caution">
    <text evidence="4">The sequence shown here is derived from an EMBL/GenBank/DDBJ whole genome shotgun (WGS) entry which is preliminary data.</text>
</comment>
<evidence type="ECO:0000313" key="4">
    <source>
        <dbReference type="EMBL" id="CAD8211338.1"/>
    </source>
</evidence>
<keyword evidence="5" id="KW-1185">Reference proteome</keyword>
<feature type="domain" description="EGF-like" evidence="3">
    <location>
        <begin position="715"/>
        <end position="773"/>
    </location>
</feature>
<protein>
    <recommendedName>
        <fullName evidence="3">EGF-like domain-containing protein</fullName>
    </recommendedName>
</protein>
<feature type="compositionally biased region" description="Polar residues" evidence="1">
    <location>
        <begin position="3019"/>
        <end position="3032"/>
    </location>
</feature>
<dbReference type="InterPro" id="IPR006212">
    <property type="entry name" value="Furin_repeat"/>
</dbReference>